<accession>A0A9D2AWZ8</accession>
<reference evidence="1" key="1">
    <citation type="journal article" date="2021" name="PeerJ">
        <title>Extensive microbial diversity within the chicken gut microbiome revealed by metagenomics and culture.</title>
        <authorList>
            <person name="Gilroy R."/>
            <person name="Ravi A."/>
            <person name="Getino M."/>
            <person name="Pursley I."/>
            <person name="Horton D.L."/>
            <person name="Alikhan N.F."/>
            <person name="Baker D."/>
            <person name="Gharbi K."/>
            <person name="Hall N."/>
            <person name="Watson M."/>
            <person name="Adriaenssens E.M."/>
            <person name="Foster-Nyarko E."/>
            <person name="Jarju S."/>
            <person name="Secka A."/>
            <person name="Antonio M."/>
            <person name="Oren A."/>
            <person name="Chaudhuri R.R."/>
            <person name="La Ragione R."/>
            <person name="Hildebrand F."/>
            <person name="Pallen M.J."/>
        </authorList>
    </citation>
    <scope>NUCLEOTIDE SEQUENCE</scope>
    <source>
        <strain evidence="1">ChiGjej4B4-12881</strain>
    </source>
</reference>
<sequence>CAVILSQFANNRELIQNFRDLMEEKIPVIIIHGNPKNVLLKQYILDVLYSTIFSLDYEKNVELVHRYAGKVEERNRFVNNPED</sequence>
<evidence type="ECO:0000313" key="2">
    <source>
        <dbReference type="Proteomes" id="UP000886780"/>
    </source>
</evidence>
<evidence type="ECO:0000313" key="1">
    <source>
        <dbReference type="EMBL" id="HIX53003.1"/>
    </source>
</evidence>
<feature type="non-terminal residue" evidence="1">
    <location>
        <position position="1"/>
    </location>
</feature>
<dbReference type="EMBL" id="DXEU01000170">
    <property type="protein sequence ID" value="HIX53003.1"/>
    <property type="molecule type" value="Genomic_DNA"/>
</dbReference>
<organism evidence="1 2">
    <name type="scientific">Candidatus Lachnoclostridium stercoripullorum</name>
    <dbReference type="NCBI Taxonomy" id="2838635"/>
    <lineage>
        <taxon>Bacteria</taxon>
        <taxon>Bacillati</taxon>
        <taxon>Bacillota</taxon>
        <taxon>Clostridia</taxon>
        <taxon>Lachnospirales</taxon>
        <taxon>Lachnospiraceae</taxon>
    </lineage>
</organism>
<comment type="caution">
    <text evidence="1">The sequence shown here is derived from an EMBL/GenBank/DDBJ whole genome shotgun (WGS) entry which is preliminary data.</text>
</comment>
<dbReference type="AlphaFoldDB" id="A0A9D2AWZ8"/>
<reference evidence="1" key="2">
    <citation type="submission" date="2021-04" db="EMBL/GenBank/DDBJ databases">
        <authorList>
            <person name="Gilroy R."/>
        </authorList>
    </citation>
    <scope>NUCLEOTIDE SEQUENCE</scope>
    <source>
        <strain evidence="1">ChiGjej4B4-12881</strain>
    </source>
</reference>
<protein>
    <submittedName>
        <fullName evidence="1">Uncharacterized protein</fullName>
    </submittedName>
</protein>
<gene>
    <name evidence="1" type="ORF">IAA28_09385</name>
</gene>
<proteinExistence type="predicted"/>
<dbReference type="Proteomes" id="UP000886780">
    <property type="component" value="Unassembled WGS sequence"/>
</dbReference>
<name>A0A9D2AWZ8_9FIRM</name>